<gene>
    <name evidence="2" type="ORF">AFERRI_30157</name>
</gene>
<feature type="compositionally biased region" description="Polar residues" evidence="1">
    <location>
        <begin position="66"/>
        <end position="80"/>
    </location>
</feature>
<dbReference type="AlphaFoldDB" id="A0A060UMJ7"/>
<reference evidence="2" key="1">
    <citation type="submission" date="2014-03" db="EMBL/GenBank/DDBJ databases">
        <authorList>
            <person name="Genoscope - CEA"/>
        </authorList>
    </citation>
    <scope>NUCLEOTIDE SEQUENCE [LARGE SCALE GENOMIC DNA]</scope>
    <source>
        <strain evidence="2">CF27</strain>
    </source>
</reference>
<evidence type="ECO:0000256" key="1">
    <source>
        <dbReference type="SAM" id="MobiDB-lite"/>
    </source>
</evidence>
<feature type="region of interest" description="Disordered" evidence="1">
    <location>
        <begin position="60"/>
        <end position="80"/>
    </location>
</feature>
<accession>A0A060UMJ7</accession>
<comment type="caution">
    <text evidence="2">The sequence shown here is derived from an EMBL/GenBank/DDBJ whole genome shotgun (WGS) entry which is preliminary data.</text>
</comment>
<protein>
    <submittedName>
        <fullName evidence="2">Uncharacterized protein</fullName>
    </submittedName>
</protein>
<reference evidence="2" key="2">
    <citation type="submission" date="2014-07" db="EMBL/GenBank/DDBJ databases">
        <title>Initial genome analysis of the psychrotolerant acidophile Acidithiobacillus ferrivorans CF27: insights into iron and sulfur oxidation pathways and into biofilm formation.</title>
        <authorList>
            <person name="Talla E."/>
            <person name="Hedrich S."/>
            <person name="Mangenot S."/>
            <person name="Ji B."/>
            <person name="Johnson D.B."/>
            <person name="Barbe V."/>
            <person name="Bonnefoy V."/>
        </authorList>
    </citation>
    <scope>NUCLEOTIDE SEQUENCE [LARGE SCALE GENOMIC DNA]</scope>
    <source>
        <strain evidence="2">CF27</strain>
    </source>
</reference>
<dbReference type="EMBL" id="CCCS020000023">
    <property type="protein sequence ID" value="CDQ09511.1"/>
    <property type="molecule type" value="Genomic_DNA"/>
</dbReference>
<proteinExistence type="predicted"/>
<organism evidence="2">
    <name type="scientific">Acidithiobacillus ferrivorans</name>
    <dbReference type="NCBI Taxonomy" id="160808"/>
    <lineage>
        <taxon>Bacteria</taxon>
        <taxon>Pseudomonadati</taxon>
        <taxon>Pseudomonadota</taxon>
        <taxon>Acidithiobacillia</taxon>
        <taxon>Acidithiobacillales</taxon>
        <taxon>Acidithiobacillaceae</taxon>
        <taxon>Acidithiobacillus</taxon>
    </lineage>
</organism>
<evidence type="ECO:0000313" key="2">
    <source>
        <dbReference type="EMBL" id="CDQ09511.1"/>
    </source>
</evidence>
<name>A0A060UMJ7_9PROT</name>
<sequence length="80" mass="9091">MSRPETGGSYPLTFYCLRIATNFRETYPNDEHTISPKPEKAANHLASVYMHRLHGVPQRLCREQGPGNTRSTSRGYSRPV</sequence>